<dbReference type="Proteomes" id="UP001208570">
    <property type="component" value="Unassembled WGS sequence"/>
</dbReference>
<comment type="caution">
    <text evidence="2">The sequence shown here is derived from an EMBL/GenBank/DDBJ whole genome shotgun (WGS) entry which is preliminary data.</text>
</comment>
<protein>
    <submittedName>
        <fullName evidence="2">Uncharacterized protein</fullName>
    </submittedName>
</protein>
<gene>
    <name evidence="2" type="ORF">LSH36_114g06072</name>
</gene>
<evidence type="ECO:0000313" key="2">
    <source>
        <dbReference type="EMBL" id="KAK2161600.1"/>
    </source>
</evidence>
<accession>A0AAD9JZI5</accession>
<dbReference type="InterPro" id="IPR029044">
    <property type="entry name" value="Nucleotide-diphossugar_trans"/>
</dbReference>
<keyword evidence="1" id="KW-0472">Membrane</keyword>
<keyword evidence="3" id="KW-1185">Reference proteome</keyword>
<evidence type="ECO:0000313" key="3">
    <source>
        <dbReference type="Proteomes" id="UP001208570"/>
    </source>
</evidence>
<sequence>MKEVKCHWGWSGQLEGLRQSERTYPNKTKRKHCRVSILWNTWIHRSKIKARYKALPQSYADIMLSAAKVSLAAILFLCCIIFANFVFFVIYNSDTTVSNIGETGYVCATNCVTGVPCQYPDELDFRIIVLTFNRPDSLRKCLSHVAKLDTLGQKVGVDIWIDRSKDGKVDRQTLDISQLFQRKWTLGQVCVHVQQRNAYIIGQWVDTWRPRENTREIALILEDDIDISPLTYKWLKMVDSHFRTVPNIGGYTIQTENVNYVKDRIRPVTNTPKTDNVFIYRLFGTWGFSPKPNEWRNFQDWFHEMRKNKTFKPYMPGLAINNWFKNFDKHGRADSMWEIWAIYFYNRTELYTVFSNLKKFTGRKNTLLEGNRREAGLHFGKRESVDRSNQLLLNWNSSFEQIPSRLPLHEFDGTVSRKIDITE</sequence>
<dbReference type="PANTHER" id="PTHR33604:SF3">
    <property type="entry name" value="OSJNBA0004B13.7 PROTEIN"/>
    <property type="match status" value="1"/>
</dbReference>
<keyword evidence="1" id="KW-0812">Transmembrane</keyword>
<dbReference type="SUPFAM" id="SSF53448">
    <property type="entry name" value="Nucleotide-diphospho-sugar transferases"/>
    <property type="match status" value="1"/>
</dbReference>
<dbReference type="PANTHER" id="PTHR33604">
    <property type="entry name" value="OSJNBA0004B13.7 PROTEIN"/>
    <property type="match status" value="1"/>
</dbReference>
<proteinExistence type="predicted"/>
<dbReference type="AlphaFoldDB" id="A0AAD9JZI5"/>
<reference evidence="2" key="1">
    <citation type="journal article" date="2023" name="Mol. Biol. Evol.">
        <title>Third-Generation Sequencing Reveals the Adaptive Role of the Epigenome in Three Deep-Sea Polychaetes.</title>
        <authorList>
            <person name="Perez M."/>
            <person name="Aroh O."/>
            <person name="Sun Y."/>
            <person name="Lan Y."/>
            <person name="Juniper S.K."/>
            <person name="Young C.R."/>
            <person name="Angers B."/>
            <person name="Qian P.Y."/>
        </authorList>
    </citation>
    <scope>NUCLEOTIDE SEQUENCE</scope>
    <source>
        <strain evidence="2">P08H-3</strain>
    </source>
</reference>
<organism evidence="2 3">
    <name type="scientific">Paralvinella palmiformis</name>
    <dbReference type="NCBI Taxonomy" id="53620"/>
    <lineage>
        <taxon>Eukaryota</taxon>
        <taxon>Metazoa</taxon>
        <taxon>Spiralia</taxon>
        <taxon>Lophotrochozoa</taxon>
        <taxon>Annelida</taxon>
        <taxon>Polychaeta</taxon>
        <taxon>Sedentaria</taxon>
        <taxon>Canalipalpata</taxon>
        <taxon>Terebellida</taxon>
        <taxon>Terebelliformia</taxon>
        <taxon>Alvinellidae</taxon>
        <taxon>Paralvinella</taxon>
    </lineage>
</organism>
<name>A0AAD9JZI5_9ANNE</name>
<feature type="transmembrane region" description="Helical" evidence="1">
    <location>
        <begin position="69"/>
        <end position="91"/>
    </location>
</feature>
<evidence type="ECO:0000256" key="1">
    <source>
        <dbReference type="SAM" id="Phobius"/>
    </source>
</evidence>
<dbReference type="Gene3D" id="3.90.550.10">
    <property type="entry name" value="Spore Coat Polysaccharide Biosynthesis Protein SpsA, Chain A"/>
    <property type="match status" value="1"/>
</dbReference>
<keyword evidence="1" id="KW-1133">Transmembrane helix</keyword>
<dbReference type="EMBL" id="JAODUP010000114">
    <property type="protein sequence ID" value="KAK2161600.1"/>
    <property type="molecule type" value="Genomic_DNA"/>
</dbReference>